<dbReference type="GO" id="GO:0016020">
    <property type="term" value="C:membrane"/>
    <property type="evidence" value="ECO:0007669"/>
    <property type="project" value="UniProtKB-SubCell"/>
</dbReference>
<dbReference type="Proteomes" id="UP001150941">
    <property type="component" value="Unassembled WGS sequence"/>
</dbReference>
<organism evidence="6 7">
    <name type="scientific">Penicillium chermesinum</name>
    <dbReference type="NCBI Taxonomy" id="63820"/>
    <lineage>
        <taxon>Eukaryota</taxon>
        <taxon>Fungi</taxon>
        <taxon>Dikarya</taxon>
        <taxon>Ascomycota</taxon>
        <taxon>Pezizomycotina</taxon>
        <taxon>Eurotiomycetes</taxon>
        <taxon>Eurotiomycetidae</taxon>
        <taxon>Eurotiales</taxon>
        <taxon>Aspergillaceae</taxon>
        <taxon>Penicillium</taxon>
    </lineage>
</organism>
<sequence length="122" mass="13452">MLRIAASPIYGMVYLFTESFTVVYSDFGVNSRATSLRFVAVLLGTLLSGVVRFWDHHKLNARQKSGQRPEPEDKIVGFAIAAPALAAGVWTPGWTVPSLVHWIGSMFSLVLVRIAASDRVCW</sequence>
<keyword evidence="3 5" id="KW-1133">Transmembrane helix</keyword>
<keyword evidence="4 5" id="KW-0472">Membrane</keyword>
<keyword evidence="7" id="KW-1185">Reference proteome</keyword>
<feature type="transmembrane region" description="Helical" evidence="5">
    <location>
        <begin position="36"/>
        <end position="54"/>
    </location>
</feature>
<reference evidence="6" key="1">
    <citation type="submission" date="2022-11" db="EMBL/GenBank/DDBJ databases">
        <authorList>
            <person name="Petersen C."/>
        </authorList>
    </citation>
    <scope>NUCLEOTIDE SEQUENCE</scope>
    <source>
        <strain evidence="6">IBT 19713</strain>
    </source>
</reference>
<feature type="transmembrane region" description="Helical" evidence="5">
    <location>
        <begin position="7"/>
        <end position="24"/>
    </location>
</feature>
<feature type="transmembrane region" description="Helical" evidence="5">
    <location>
        <begin position="75"/>
        <end position="93"/>
    </location>
</feature>
<feature type="transmembrane region" description="Helical" evidence="5">
    <location>
        <begin position="99"/>
        <end position="116"/>
    </location>
</feature>
<comment type="subcellular location">
    <subcellularLocation>
        <location evidence="1">Membrane</location>
        <topology evidence="1">Multi-pass membrane protein</topology>
    </subcellularLocation>
</comment>
<dbReference type="AlphaFoldDB" id="A0A9W9N9W4"/>
<evidence type="ECO:0000256" key="5">
    <source>
        <dbReference type="SAM" id="Phobius"/>
    </source>
</evidence>
<dbReference type="GO" id="GO:0022857">
    <property type="term" value="F:transmembrane transporter activity"/>
    <property type="evidence" value="ECO:0007669"/>
    <property type="project" value="TreeGrafter"/>
</dbReference>
<accession>A0A9W9N9W4</accession>
<evidence type="ECO:0000313" key="6">
    <source>
        <dbReference type="EMBL" id="KAJ5215079.1"/>
    </source>
</evidence>
<proteinExistence type="predicted"/>
<evidence type="ECO:0000256" key="2">
    <source>
        <dbReference type="ARBA" id="ARBA00022692"/>
    </source>
</evidence>
<evidence type="ECO:0000256" key="3">
    <source>
        <dbReference type="ARBA" id="ARBA00022989"/>
    </source>
</evidence>
<dbReference type="EMBL" id="JAPQKS010000009">
    <property type="protein sequence ID" value="KAJ5215079.1"/>
    <property type="molecule type" value="Genomic_DNA"/>
</dbReference>
<evidence type="ECO:0000256" key="4">
    <source>
        <dbReference type="ARBA" id="ARBA00023136"/>
    </source>
</evidence>
<dbReference type="OrthoDB" id="5410178at2759"/>
<dbReference type="PANTHER" id="PTHR23502">
    <property type="entry name" value="MAJOR FACILITATOR SUPERFAMILY"/>
    <property type="match status" value="1"/>
</dbReference>
<dbReference type="RefSeq" id="XP_058325576.1">
    <property type="nucleotide sequence ID" value="XM_058480053.1"/>
</dbReference>
<reference evidence="6" key="2">
    <citation type="journal article" date="2023" name="IMA Fungus">
        <title>Comparative genomic study of the Penicillium genus elucidates a diverse pangenome and 15 lateral gene transfer events.</title>
        <authorList>
            <person name="Petersen C."/>
            <person name="Sorensen T."/>
            <person name="Nielsen M.R."/>
            <person name="Sondergaard T.E."/>
            <person name="Sorensen J.L."/>
            <person name="Fitzpatrick D.A."/>
            <person name="Frisvad J.C."/>
            <person name="Nielsen K.L."/>
        </authorList>
    </citation>
    <scope>NUCLEOTIDE SEQUENCE</scope>
    <source>
        <strain evidence="6">IBT 19713</strain>
    </source>
</reference>
<evidence type="ECO:0000256" key="1">
    <source>
        <dbReference type="ARBA" id="ARBA00004141"/>
    </source>
</evidence>
<dbReference type="GeneID" id="83207357"/>
<dbReference type="PANTHER" id="PTHR23502:SF157">
    <property type="entry name" value="MAJOR FACILITATOR SUPERFAMILY (MFS) PROFILE DOMAIN-CONTAINING PROTEIN-RELATED"/>
    <property type="match status" value="1"/>
</dbReference>
<evidence type="ECO:0000313" key="7">
    <source>
        <dbReference type="Proteomes" id="UP001150941"/>
    </source>
</evidence>
<protein>
    <submittedName>
        <fullName evidence="6">Uncharacterized protein</fullName>
    </submittedName>
</protein>
<keyword evidence="2 5" id="KW-0812">Transmembrane</keyword>
<comment type="caution">
    <text evidence="6">The sequence shown here is derived from an EMBL/GenBank/DDBJ whole genome shotgun (WGS) entry which is preliminary data.</text>
</comment>
<gene>
    <name evidence="6" type="ORF">N7468_010758</name>
</gene>
<name>A0A9W9N9W4_9EURO</name>